<sequence>MAFGFLRITDRNCDADLEAGKHSESRLFAKALVFLSLSLRNQQVCSKSGRNQYIILNALFEGRRTHNYNMETLLHMRSYSERNRAMIVLSERYEGSWIVQEQANPPNSPMRFGEKCLRRAISLMLPRLAACWPTESID</sequence>
<reference evidence="2" key="1">
    <citation type="journal article" date="2010" name="Genome Res.">
        <title>Population genomic sequencing of Coccidioides fungi reveals recent hybridization and transposon control.</title>
        <authorList>
            <person name="Neafsey D.E."/>
            <person name="Barker B.M."/>
            <person name="Sharpton T.J."/>
            <person name="Stajich J.E."/>
            <person name="Park D.J."/>
            <person name="Whiston E."/>
            <person name="Hung C.-Y."/>
            <person name="McMahan C."/>
            <person name="White J."/>
            <person name="Sykes S."/>
            <person name="Heiman D."/>
            <person name="Young S."/>
            <person name="Zeng Q."/>
            <person name="Abouelleil A."/>
            <person name="Aftuck L."/>
            <person name="Bessette D."/>
            <person name="Brown A."/>
            <person name="FitzGerald M."/>
            <person name="Lui A."/>
            <person name="Macdonald J.P."/>
            <person name="Priest M."/>
            <person name="Orbach M.J."/>
            <person name="Galgiani J.N."/>
            <person name="Kirkland T.N."/>
            <person name="Cole G.T."/>
            <person name="Birren B.W."/>
            <person name="Henn M.R."/>
            <person name="Taylor J.W."/>
            <person name="Rounsley S.D."/>
        </authorList>
    </citation>
    <scope>NUCLEOTIDE SEQUENCE [LARGE SCALE GENOMIC DNA]</scope>
    <source>
        <strain evidence="2">RMSCC 757 / Silveira</strain>
    </source>
</reference>
<name>E9CZI3_COCPS</name>
<dbReference type="EMBL" id="GL636488">
    <property type="protein sequence ID" value="EFW20627.1"/>
    <property type="molecule type" value="Genomic_DNA"/>
</dbReference>
<proteinExistence type="predicted"/>
<organism evidence="2">
    <name type="scientific">Coccidioides posadasii (strain RMSCC 757 / Silveira)</name>
    <name type="common">Valley fever fungus</name>
    <dbReference type="NCBI Taxonomy" id="443226"/>
    <lineage>
        <taxon>Eukaryota</taxon>
        <taxon>Fungi</taxon>
        <taxon>Dikarya</taxon>
        <taxon>Ascomycota</taxon>
        <taxon>Pezizomycotina</taxon>
        <taxon>Eurotiomycetes</taxon>
        <taxon>Eurotiomycetidae</taxon>
        <taxon>Onygenales</taxon>
        <taxon>Onygenaceae</taxon>
        <taxon>Coccidioides</taxon>
    </lineage>
</organism>
<keyword evidence="2" id="KW-1185">Reference proteome</keyword>
<reference evidence="2" key="2">
    <citation type="submission" date="2010-03" db="EMBL/GenBank/DDBJ databases">
        <title>The genome sequence of Coccidioides posadasii strain Silveira.</title>
        <authorList>
            <consortium name="The Broad Institute Genome Sequencing Center for Infectious Disease"/>
            <person name="Neafsey D."/>
            <person name="Orbach M."/>
            <person name="Henn M.R."/>
            <person name="Cole G.T."/>
            <person name="Galgiani J."/>
            <person name="Gardner M.J."/>
            <person name="Kirkland T.N."/>
            <person name="Taylor J.W."/>
            <person name="Young S.K."/>
            <person name="Zeng Q."/>
            <person name="Koehrsen M."/>
            <person name="Alvarado L."/>
            <person name="Berlin A."/>
            <person name="Borenstein D."/>
            <person name="Chapman S.B."/>
            <person name="Chen Z."/>
            <person name="Engels R."/>
            <person name="Freedman E."/>
            <person name="Gellesch M."/>
            <person name="Goldberg J."/>
            <person name="Griggs A."/>
            <person name="Gujja S."/>
            <person name="Heilman E."/>
            <person name="Heiman D."/>
            <person name="Howarth C."/>
            <person name="Jen D."/>
            <person name="Larson L."/>
            <person name="Mehta T."/>
            <person name="Neiman D."/>
            <person name="Park D."/>
            <person name="Pearson M."/>
            <person name="Richards J."/>
            <person name="Roberts A."/>
            <person name="Saif S."/>
            <person name="Shea T."/>
            <person name="Shenoy N."/>
            <person name="Sisk P."/>
            <person name="Stolte C."/>
            <person name="Sykes S."/>
            <person name="Walk T."/>
            <person name="White J."/>
            <person name="Yandava C."/>
            <person name="Haas B."/>
            <person name="Nusbaum C."/>
            <person name="Birren B."/>
        </authorList>
    </citation>
    <scope>NUCLEOTIDE SEQUENCE [LARGE SCALE GENOMIC DNA]</scope>
    <source>
        <strain evidence="2">RMSCC 757 / Silveira</strain>
    </source>
</reference>
<protein>
    <submittedName>
        <fullName evidence="1">Uncharacterized protein</fullName>
    </submittedName>
</protein>
<dbReference type="Proteomes" id="UP000002497">
    <property type="component" value="Unassembled WGS sequence"/>
</dbReference>
<dbReference type="VEuPathDB" id="FungiDB:CPSG_02470"/>
<accession>E9CZI3</accession>
<dbReference type="AlphaFoldDB" id="E9CZI3"/>
<evidence type="ECO:0000313" key="1">
    <source>
        <dbReference type="EMBL" id="EFW20627.1"/>
    </source>
</evidence>
<gene>
    <name evidence="1" type="ORF">CPSG_02470</name>
</gene>
<dbReference type="HOGENOM" id="CLU_1855096_0_0_1"/>
<evidence type="ECO:0000313" key="2">
    <source>
        <dbReference type="Proteomes" id="UP000002497"/>
    </source>
</evidence>